<protein>
    <recommendedName>
        <fullName evidence="1">F-box domain-containing protein</fullName>
    </recommendedName>
</protein>
<dbReference type="SUPFAM" id="SSF81383">
    <property type="entry name" value="F-box domain"/>
    <property type="match status" value="1"/>
</dbReference>
<feature type="domain" description="F-box" evidence="1">
    <location>
        <begin position="41"/>
        <end position="80"/>
    </location>
</feature>
<dbReference type="STRING" id="690307.A0A1L9WIB3"/>
<sequence>MNNPSSPTMGLFEQISTPVSTPVPSDLIQNSHPMAHRIFRIPAILEMILLGLDMKTLLLSTRVCRTWNALIRSSPSIQKALFFRPADPVPGQAQAKNPLVEKKVWHDFLHQRLFSRLVGAAYFSAFPLIESEEIDKAYLRPEASWRRMLLQQPPTSFVYDWNIAKVYLPRDSISDPGGIDCTPDGDFVRLQHVAAYIHSEFLFPGVYPSVLWADDPAVPSVRRTVEVRNTAFFLWHYQEHDFIVISQRMFWARHPSVILPPLYRVALRSPGVWKRMINLAQQH</sequence>
<name>A0A1L9WIB3_ASPA1</name>
<dbReference type="InterPro" id="IPR036047">
    <property type="entry name" value="F-box-like_dom_sf"/>
</dbReference>
<dbReference type="Proteomes" id="UP000184546">
    <property type="component" value="Unassembled WGS sequence"/>
</dbReference>
<dbReference type="InterPro" id="IPR001810">
    <property type="entry name" value="F-box_dom"/>
</dbReference>
<proteinExistence type="predicted"/>
<dbReference type="Pfam" id="PF00646">
    <property type="entry name" value="F-box"/>
    <property type="match status" value="1"/>
</dbReference>
<dbReference type="SMART" id="SM00256">
    <property type="entry name" value="FBOX"/>
    <property type="match status" value="1"/>
</dbReference>
<dbReference type="AlphaFoldDB" id="A0A1L9WIB3"/>
<evidence type="ECO:0000313" key="3">
    <source>
        <dbReference type="Proteomes" id="UP000184546"/>
    </source>
</evidence>
<dbReference type="RefSeq" id="XP_020052274.1">
    <property type="nucleotide sequence ID" value="XM_020203946.1"/>
</dbReference>
<dbReference type="EMBL" id="KV878987">
    <property type="protein sequence ID" value="OJJ95934.1"/>
    <property type="molecule type" value="Genomic_DNA"/>
</dbReference>
<evidence type="ECO:0000313" key="2">
    <source>
        <dbReference type="EMBL" id="OJJ95934.1"/>
    </source>
</evidence>
<reference evidence="3" key="1">
    <citation type="journal article" date="2017" name="Genome Biol.">
        <title>Comparative genomics reveals high biological diversity and specific adaptations in the industrially and medically important fungal genus Aspergillus.</title>
        <authorList>
            <person name="de Vries R.P."/>
            <person name="Riley R."/>
            <person name="Wiebenga A."/>
            <person name="Aguilar-Osorio G."/>
            <person name="Amillis S."/>
            <person name="Uchima C.A."/>
            <person name="Anderluh G."/>
            <person name="Asadollahi M."/>
            <person name="Askin M."/>
            <person name="Barry K."/>
            <person name="Battaglia E."/>
            <person name="Bayram O."/>
            <person name="Benocci T."/>
            <person name="Braus-Stromeyer S.A."/>
            <person name="Caldana C."/>
            <person name="Canovas D."/>
            <person name="Cerqueira G.C."/>
            <person name="Chen F."/>
            <person name="Chen W."/>
            <person name="Choi C."/>
            <person name="Clum A."/>
            <person name="Dos Santos R.A."/>
            <person name="Damasio A.R."/>
            <person name="Diallinas G."/>
            <person name="Emri T."/>
            <person name="Fekete E."/>
            <person name="Flipphi M."/>
            <person name="Freyberg S."/>
            <person name="Gallo A."/>
            <person name="Gournas C."/>
            <person name="Habgood R."/>
            <person name="Hainaut M."/>
            <person name="Harispe M.L."/>
            <person name="Henrissat B."/>
            <person name="Hilden K.S."/>
            <person name="Hope R."/>
            <person name="Hossain A."/>
            <person name="Karabika E."/>
            <person name="Karaffa L."/>
            <person name="Karanyi Z."/>
            <person name="Krasevec N."/>
            <person name="Kuo A."/>
            <person name="Kusch H."/>
            <person name="LaButti K."/>
            <person name="Lagendijk E.L."/>
            <person name="Lapidus A."/>
            <person name="Levasseur A."/>
            <person name="Lindquist E."/>
            <person name="Lipzen A."/>
            <person name="Logrieco A.F."/>
            <person name="MacCabe A."/>
            <person name="Maekelae M.R."/>
            <person name="Malavazi I."/>
            <person name="Melin P."/>
            <person name="Meyer V."/>
            <person name="Mielnichuk N."/>
            <person name="Miskei M."/>
            <person name="Molnar A.P."/>
            <person name="Mule G."/>
            <person name="Ngan C.Y."/>
            <person name="Orejas M."/>
            <person name="Orosz E."/>
            <person name="Ouedraogo J.P."/>
            <person name="Overkamp K.M."/>
            <person name="Park H.-S."/>
            <person name="Perrone G."/>
            <person name="Piumi F."/>
            <person name="Punt P.J."/>
            <person name="Ram A.F."/>
            <person name="Ramon A."/>
            <person name="Rauscher S."/>
            <person name="Record E."/>
            <person name="Riano-Pachon D.M."/>
            <person name="Robert V."/>
            <person name="Roehrig J."/>
            <person name="Ruller R."/>
            <person name="Salamov A."/>
            <person name="Salih N.S."/>
            <person name="Samson R.A."/>
            <person name="Sandor E."/>
            <person name="Sanguinetti M."/>
            <person name="Schuetze T."/>
            <person name="Sepcic K."/>
            <person name="Shelest E."/>
            <person name="Sherlock G."/>
            <person name="Sophianopoulou V."/>
            <person name="Squina F.M."/>
            <person name="Sun H."/>
            <person name="Susca A."/>
            <person name="Todd R.B."/>
            <person name="Tsang A."/>
            <person name="Unkles S.E."/>
            <person name="van de Wiele N."/>
            <person name="van Rossen-Uffink D."/>
            <person name="Oliveira J.V."/>
            <person name="Vesth T.C."/>
            <person name="Visser J."/>
            <person name="Yu J.-H."/>
            <person name="Zhou M."/>
            <person name="Andersen M.R."/>
            <person name="Archer D.B."/>
            <person name="Baker S.E."/>
            <person name="Benoit I."/>
            <person name="Brakhage A.A."/>
            <person name="Braus G.H."/>
            <person name="Fischer R."/>
            <person name="Frisvad J.C."/>
            <person name="Goldman G.H."/>
            <person name="Houbraken J."/>
            <person name="Oakley B."/>
            <person name="Pocsi I."/>
            <person name="Scazzocchio C."/>
            <person name="Seiboth B."/>
            <person name="vanKuyk P.A."/>
            <person name="Wortman J."/>
            <person name="Dyer P.S."/>
            <person name="Grigoriev I.V."/>
        </authorList>
    </citation>
    <scope>NUCLEOTIDE SEQUENCE [LARGE SCALE GENOMIC DNA]</scope>
    <source>
        <strain evidence="3">ATCC 16872 / CBS 172.66 / WB 5094</strain>
    </source>
</reference>
<gene>
    <name evidence="2" type="ORF">ASPACDRAFT_63935</name>
</gene>
<evidence type="ECO:0000259" key="1">
    <source>
        <dbReference type="SMART" id="SM00256"/>
    </source>
</evidence>
<keyword evidence="3" id="KW-1185">Reference proteome</keyword>
<dbReference type="OrthoDB" id="3800738at2759"/>
<dbReference type="GeneID" id="30977760"/>
<accession>A0A1L9WIB3</accession>
<organism evidence="2 3">
    <name type="scientific">Aspergillus aculeatus (strain ATCC 16872 / CBS 172.66 / WB 5094)</name>
    <dbReference type="NCBI Taxonomy" id="690307"/>
    <lineage>
        <taxon>Eukaryota</taxon>
        <taxon>Fungi</taxon>
        <taxon>Dikarya</taxon>
        <taxon>Ascomycota</taxon>
        <taxon>Pezizomycotina</taxon>
        <taxon>Eurotiomycetes</taxon>
        <taxon>Eurotiomycetidae</taxon>
        <taxon>Eurotiales</taxon>
        <taxon>Aspergillaceae</taxon>
        <taxon>Aspergillus</taxon>
        <taxon>Aspergillus subgen. Circumdati</taxon>
    </lineage>
</organism>
<dbReference type="VEuPathDB" id="FungiDB:ASPACDRAFT_63935"/>